<dbReference type="Gene3D" id="3.40.50.720">
    <property type="entry name" value="NAD(P)-binding Rossmann-like Domain"/>
    <property type="match status" value="2"/>
</dbReference>
<evidence type="ECO:0000259" key="6">
    <source>
        <dbReference type="Pfam" id="PF02826"/>
    </source>
</evidence>
<feature type="domain" description="D-isomer specific 2-hydroxyacid dehydrogenase NAD-binding" evidence="6">
    <location>
        <begin position="112"/>
        <end position="291"/>
    </location>
</feature>
<feature type="domain" description="D-isomer specific 2-hydroxyacid dehydrogenase catalytic" evidence="5">
    <location>
        <begin position="15"/>
        <end position="323"/>
    </location>
</feature>
<evidence type="ECO:0000313" key="7">
    <source>
        <dbReference type="EMBL" id="SET75333.1"/>
    </source>
</evidence>
<comment type="similarity">
    <text evidence="1 4">Belongs to the D-isomer specific 2-hydroxyacid dehydrogenase family.</text>
</comment>
<keyword evidence="3" id="KW-0520">NAD</keyword>
<dbReference type="SUPFAM" id="SSF52283">
    <property type="entry name" value="Formate/glycerate dehydrogenase catalytic domain-like"/>
    <property type="match status" value="1"/>
</dbReference>
<dbReference type="CDD" id="cd05299">
    <property type="entry name" value="CtBP_dh"/>
    <property type="match status" value="1"/>
</dbReference>
<dbReference type="Proteomes" id="UP000199820">
    <property type="component" value="Unassembled WGS sequence"/>
</dbReference>
<dbReference type="OrthoDB" id="9805416at2"/>
<organism evidence="7 8">
    <name type="scientific">[Clostridium] aminophilum</name>
    <dbReference type="NCBI Taxonomy" id="1526"/>
    <lineage>
        <taxon>Bacteria</taxon>
        <taxon>Bacillati</taxon>
        <taxon>Bacillota</taxon>
        <taxon>Clostridia</taxon>
        <taxon>Lachnospirales</taxon>
        <taxon>Lachnospiraceae</taxon>
    </lineage>
</organism>
<dbReference type="GO" id="GO:0003714">
    <property type="term" value="F:transcription corepressor activity"/>
    <property type="evidence" value="ECO:0007669"/>
    <property type="project" value="InterPro"/>
</dbReference>
<dbReference type="Pfam" id="PF02826">
    <property type="entry name" value="2-Hacid_dh_C"/>
    <property type="match status" value="1"/>
</dbReference>
<protein>
    <submittedName>
        <fullName evidence="7">D-3-phosphoglycerate dehydrogenase</fullName>
    </submittedName>
</protein>
<name>A0A1I0GVZ3_9FIRM</name>
<gene>
    <name evidence="7" type="ORF">SAMN04487771_103913</name>
</gene>
<dbReference type="eggNOG" id="COG0111">
    <property type="taxonomic scope" value="Bacteria"/>
</dbReference>
<keyword evidence="8" id="KW-1185">Reference proteome</keyword>
<dbReference type="GO" id="GO:0016616">
    <property type="term" value="F:oxidoreductase activity, acting on the CH-OH group of donors, NAD or NADP as acceptor"/>
    <property type="evidence" value="ECO:0007669"/>
    <property type="project" value="InterPro"/>
</dbReference>
<dbReference type="InterPro" id="IPR043322">
    <property type="entry name" value="CtBP"/>
</dbReference>
<keyword evidence="2 4" id="KW-0560">Oxidoreductase</keyword>
<dbReference type="InterPro" id="IPR050418">
    <property type="entry name" value="D-iso_2-hydroxyacid_DH_PdxB"/>
</dbReference>
<dbReference type="InterPro" id="IPR036291">
    <property type="entry name" value="NAD(P)-bd_dom_sf"/>
</dbReference>
<dbReference type="InterPro" id="IPR006140">
    <property type="entry name" value="D-isomer_DH_NAD-bd"/>
</dbReference>
<dbReference type="STRING" id="1526.SAMN02910262_01879"/>
<dbReference type="PANTHER" id="PTHR43761:SF1">
    <property type="entry name" value="D-ISOMER SPECIFIC 2-HYDROXYACID DEHYDROGENASE CATALYTIC DOMAIN-CONTAINING PROTEIN-RELATED"/>
    <property type="match status" value="1"/>
</dbReference>
<dbReference type="InterPro" id="IPR006139">
    <property type="entry name" value="D-isomer_2_OHA_DH_cat_dom"/>
</dbReference>
<dbReference type="Pfam" id="PF00389">
    <property type="entry name" value="2-Hacid_dh"/>
    <property type="match status" value="1"/>
</dbReference>
<evidence type="ECO:0000256" key="4">
    <source>
        <dbReference type="RuleBase" id="RU003719"/>
    </source>
</evidence>
<dbReference type="PANTHER" id="PTHR43761">
    <property type="entry name" value="D-ISOMER SPECIFIC 2-HYDROXYACID DEHYDROGENASE FAMILY PROTEIN (AFU_ORTHOLOGUE AFUA_1G13630)"/>
    <property type="match status" value="1"/>
</dbReference>
<evidence type="ECO:0000256" key="3">
    <source>
        <dbReference type="ARBA" id="ARBA00023027"/>
    </source>
</evidence>
<evidence type="ECO:0000256" key="1">
    <source>
        <dbReference type="ARBA" id="ARBA00005854"/>
    </source>
</evidence>
<dbReference type="EMBL" id="FOIL01000039">
    <property type="protein sequence ID" value="SET75333.1"/>
    <property type="molecule type" value="Genomic_DNA"/>
</dbReference>
<sequence length="323" mass="36203">MLIWIIDEEWKDYDMEREYLEKVYPGTEIRCSSYDYEEDLTEFGYRADGILAQVYAPIPKATIDRLECCKGIAVYGGGYERVDTKAAREKGIGVTNISGYCAPDLADYVVAAMYFANKNIAGFSQNVLEGAKRKRWGMMAVDRIPHRLCDEILGIYGFGVIGKEVAKHAQAVGMTVIACDDFVSGDQMNEYGVRKVSCEELFETSDYISINLKGCPENEYKVSSRELSRMKETAWLINTSRGLVIHEDDLIAAVKEKRIAGAILDVIRQEPPTGDEKILDCPGIYVTPHVSYASVESFRALKEFALFNLTAMLDGKTPRDLVN</sequence>
<dbReference type="RefSeq" id="WP_074650015.1">
    <property type="nucleotide sequence ID" value="NZ_FOIL01000039.1"/>
</dbReference>
<dbReference type="SUPFAM" id="SSF51735">
    <property type="entry name" value="NAD(P)-binding Rossmann-fold domains"/>
    <property type="match status" value="1"/>
</dbReference>
<accession>A0A1I0GVZ3</accession>
<evidence type="ECO:0000256" key="2">
    <source>
        <dbReference type="ARBA" id="ARBA00023002"/>
    </source>
</evidence>
<evidence type="ECO:0000259" key="5">
    <source>
        <dbReference type="Pfam" id="PF00389"/>
    </source>
</evidence>
<dbReference type="AlphaFoldDB" id="A0A1I0GVZ3"/>
<evidence type="ECO:0000313" key="8">
    <source>
        <dbReference type="Proteomes" id="UP000199820"/>
    </source>
</evidence>
<proteinExistence type="inferred from homology"/>
<reference evidence="8" key="1">
    <citation type="submission" date="2016-10" db="EMBL/GenBank/DDBJ databases">
        <authorList>
            <person name="Varghese N."/>
            <person name="Submissions S."/>
        </authorList>
    </citation>
    <scope>NUCLEOTIDE SEQUENCE [LARGE SCALE GENOMIC DNA]</scope>
    <source>
        <strain evidence="8">KH1P1</strain>
    </source>
</reference>
<dbReference type="GO" id="GO:0051287">
    <property type="term" value="F:NAD binding"/>
    <property type="evidence" value="ECO:0007669"/>
    <property type="project" value="InterPro"/>
</dbReference>